<evidence type="ECO:0000259" key="2">
    <source>
        <dbReference type="Pfam" id="PF05189"/>
    </source>
</evidence>
<dbReference type="InterPro" id="IPR036553">
    <property type="entry name" value="RPTC_insert"/>
</dbReference>
<feature type="domain" description="RNA 3'-terminal phosphate cyclase insert" evidence="2">
    <location>
        <begin position="175"/>
        <end position="295"/>
    </location>
</feature>
<name>I7J951_BABMR</name>
<proteinExistence type="predicted"/>
<dbReference type="GeneID" id="24426160"/>
<protein>
    <submittedName>
        <fullName evidence="3">RCL1, RNA 3'-terminal phosphate cyclase-like protein</fullName>
    </submittedName>
</protein>
<dbReference type="Pfam" id="PF01137">
    <property type="entry name" value="RTC"/>
    <property type="match status" value="1"/>
</dbReference>
<reference evidence="3 4" key="1">
    <citation type="journal article" date="2012" name="Nucleic Acids Res.">
        <title>Sequencing of the smallest Apicomplexan genome from the human pathogen Babesia microti.</title>
        <authorList>
            <person name="Cornillot E."/>
            <person name="Hadj-Kaddour K."/>
            <person name="Dassouli A."/>
            <person name="Noel B."/>
            <person name="Ranwez V."/>
            <person name="Vacherie B."/>
            <person name="Augagneur Y."/>
            <person name="Bres V."/>
            <person name="Duclos A."/>
            <person name="Randazzo S."/>
            <person name="Carcy B."/>
            <person name="Debierre-Grockiego F."/>
            <person name="Delbecq S."/>
            <person name="Moubri-Menage K."/>
            <person name="Shams-Eldin H."/>
            <person name="Usmani-Brown S."/>
            <person name="Bringaud F."/>
            <person name="Wincker P."/>
            <person name="Vivares C.P."/>
            <person name="Schwarz R.T."/>
            <person name="Schetters T.P."/>
            <person name="Krause P.J."/>
            <person name="Gorenflot A."/>
            <person name="Berry V."/>
            <person name="Barbe V."/>
            <person name="Ben Mamoun C."/>
        </authorList>
    </citation>
    <scope>NUCLEOTIDE SEQUENCE [LARGE SCALE GENOMIC DNA]</scope>
    <source>
        <strain evidence="3 4">RI</strain>
    </source>
</reference>
<dbReference type="InterPro" id="IPR013792">
    <property type="entry name" value="RNA3'P_cycl/enolpyr_Trfase_a/b"/>
</dbReference>
<dbReference type="Gene3D" id="3.65.10.20">
    <property type="entry name" value="RNA 3'-terminal phosphate cyclase domain"/>
    <property type="match status" value="1"/>
</dbReference>
<accession>I7J951</accession>
<dbReference type="PANTHER" id="PTHR11096">
    <property type="entry name" value="RNA 3' TERMINAL PHOSPHATE CYCLASE"/>
    <property type="match status" value="1"/>
</dbReference>
<dbReference type="VEuPathDB" id="PiroplasmaDB:BmR1_04g07595"/>
<evidence type="ECO:0000313" key="4">
    <source>
        <dbReference type="Proteomes" id="UP000002899"/>
    </source>
</evidence>
<dbReference type="SUPFAM" id="SSF55205">
    <property type="entry name" value="EPT/RTPC-like"/>
    <property type="match status" value="1"/>
</dbReference>
<dbReference type="Proteomes" id="UP000002899">
    <property type="component" value="Chromosome IV"/>
</dbReference>
<dbReference type="Pfam" id="PF05189">
    <property type="entry name" value="RTC_insert"/>
    <property type="match status" value="1"/>
</dbReference>
<dbReference type="EMBL" id="LN871599">
    <property type="protein sequence ID" value="CCF75708.1"/>
    <property type="molecule type" value="Genomic_DNA"/>
</dbReference>
<dbReference type="Gene3D" id="3.30.360.20">
    <property type="entry name" value="RNA 3'-terminal phosphate cyclase, insert domain"/>
    <property type="match status" value="1"/>
</dbReference>
<dbReference type="GO" id="GO:0005730">
    <property type="term" value="C:nucleolus"/>
    <property type="evidence" value="ECO:0007669"/>
    <property type="project" value="TreeGrafter"/>
</dbReference>
<dbReference type="AlphaFoldDB" id="I7J951"/>
<dbReference type="KEGG" id="bmic:BmR1_04g07595"/>
<evidence type="ECO:0000259" key="1">
    <source>
        <dbReference type="Pfam" id="PF01137"/>
    </source>
</evidence>
<dbReference type="GO" id="GO:0004521">
    <property type="term" value="F:RNA endonuclease activity"/>
    <property type="evidence" value="ECO:0007669"/>
    <property type="project" value="TreeGrafter"/>
</dbReference>
<keyword evidence="4" id="KW-1185">Reference proteome</keyword>
<reference evidence="3 4" key="2">
    <citation type="journal article" date="2013" name="PLoS ONE">
        <title>Whole genome mapping and re-organization of the nuclear and mitochondrial genomes of Babesia microti isolates.</title>
        <authorList>
            <person name="Cornillot E."/>
            <person name="Dassouli A."/>
            <person name="Garg A."/>
            <person name="Pachikara N."/>
            <person name="Randazzo S."/>
            <person name="Depoix D."/>
            <person name="Carcy B."/>
            <person name="Delbecq S."/>
            <person name="Frutos R."/>
            <person name="Silva J.C."/>
            <person name="Sutton R."/>
            <person name="Krause P.J."/>
            <person name="Mamoun C.B."/>
        </authorList>
    </citation>
    <scope>NUCLEOTIDE SEQUENCE [LARGE SCALE GENOMIC DNA]</scope>
    <source>
        <strain evidence="3 4">RI</strain>
    </source>
</reference>
<dbReference type="InterPro" id="IPR000228">
    <property type="entry name" value="RNA3'_term_phos_cyc"/>
</dbReference>
<dbReference type="RefSeq" id="XP_012650116.1">
    <property type="nucleotide sequence ID" value="XM_012794662.1"/>
</dbReference>
<dbReference type="PANTHER" id="PTHR11096:SF1">
    <property type="entry name" value="RNA 3'-TERMINAL PHOSPHATE CYCLASE-LIKE PROTEIN"/>
    <property type="match status" value="1"/>
</dbReference>
<dbReference type="GO" id="GO:0000479">
    <property type="term" value="P:endonucleolytic cleavage of tricistronic rRNA transcript (SSU-rRNA, 5.8S rRNA, LSU-rRNA)"/>
    <property type="evidence" value="ECO:0007669"/>
    <property type="project" value="TreeGrafter"/>
</dbReference>
<feature type="domain" description="RNA 3'-terminal phosphate cyclase" evidence="1">
    <location>
        <begin position="5"/>
        <end position="350"/>
    </location>
</feature>
<organism evidence="3 4">
    <name type="scientific">Babesia microti (strain RI)</name>
    <dbReference type="NCBI Taxonomy" id="1133968"/>
    <lineage>
        <taxon>Eukaryota</taxon>
        <taxon>Sar</taxon>
        <taxon>Alveolata</taxon>
        <taxon>Apicomplexa</taxon>
        <taxon>Aconoidasida</taxon>
        <taxon>Piroplasmida</taxon>
        <taxon>Babesiidae</taxon>
        <taxon>Babesia</taxon>
    </lineage>
</organism>
<gene>
    <name evidence="3" type="ORF">BmR1_04g07595</name>
</gene>
<sequence>MLCYTGLECFRQRVVLSFTSCKRIEISSEKPFQPHHESILSILSTISSGGKTKLSSLEAGQKLELTPGPIKGGNYIFKLPAYKEPFYYLEPLIFLAPISSGPFKVELKGIINKGEPNRWQNLYSDPFVSSLSVYNKIYQLVGIVGSVKATKNYSIIFECIPKRKFEPISYLSPSPISRIRGSIKVISISPAIAHLVANLIKTYFSRLSDNVWIVVDCHKRNEQRPQPFLGLSMIAENKCGVTFTVNRCISPECGLGSIGEIEKIANPRSIDNNVSIKDLAEDMGISASNRLLSEIIIGGWVDSAHQHLLLFFMALGGDHKLGKLIVGNLTGYSVAFLRHLYDFLKVPFSITPFENKFQVSCIGCNYTNILYKID</sequence>
<reference evidence="3 4" key="3">
    <citation type="journal article" date="2016" name="Sci. Rep.">
        <title>Genome-wide diversity and gene expression profiling of Babesia microti isolates identify polymorphic genes that mediate host-pathogen interactions.</title>
        <authorList>
            <person name="Silva J.C."/>
            <person name="Cornillot E."/>
            <person name="McCracken C."/>
            <person name="Usmani-Brown S."/>
            <person name="Dwivedi A."/>
            <person name="Ifeonu O.O."/>
            <person name="Crabtree J."/>
            <person name="Gotia H.T."/>
            <person name="Virji A.Z."/>
            <person name="Reynes C."/>
            <person name="Colinge J."/>
            <person name="Kumar V."/>
            <person name="Lawres L."/>
            <person name="Pazzi J.E."/>
            <person name="Pablo J.V."/>
            <person name="Hung C."/>
            <person name="Brancato J."/>
            <person name="Kumari P."/>
            <person name="Orvis J."/>
            <person name="Tretina K."/>
            <person name="Chibucos M."/>
            <person name="Ott S."/>
            <person name="Sadzewicz L."/>
            <person name="Sengamalay N."/>
            <person name="Shetty A.C."/>
            <person name="Su Q."/>
            <person name="Tallon L."/>
            <person name="Fraser C.M."/>
            <person name="Frutos R."/>
            <person name="Molina D.M."/>
            <person name="Krause P.J."/>
            <person name="Ben Mamoun C."/>
        </authorList>
    </citation>
    <scope>NUCLEOTIDE SEQUENCE [LARGE SCALE GENOMIC DNA]</scope>
    <source>
        <strain evidence="3 4">RI</strain>
    </source>
</reference>
<dbReference type="InterPro" id="IPR013791">
    <property type="entry name" value="RNA3'-term_phos_cycl_insert"/>
</dbReference>
<dbReference type="InterPro" id="IPR023797">
    <property type="entry name" value="RNA3'_phos_cyclase_dom"/>
</dbReference>
<dbReference type="OrthoDB" id="1911237at2759"/>
<dbReference type="InterPro" id="IPR037136">
    <property type="entry name" value="RNA3'_phos_cyclase_dom_sf"/>
</dbReference>
<evidence type="ECO:0000313" key="3">
    <source>
        <dbReference type="EMBL" id="CCF75708.1"/>
    </source>
</evidence>